<comment type="similarity">
    <text evidence="2">Belongs to the cyclin family.</text>
</comment>
<reference evidence="5" key="1">
    <citation type="submission" date="2020-11" db="EMBL/GenBank/DDBJ databases">
        <authorList>
            <person name="Tran Van P."/>
        </authorList>
    </citation>
    <scope>NUCLEOTIDE SEQUENCE</scope>
</reference>
<organism evidence="5">
    <name type="scientific">Medioppia subpectinata</name>
    <dbReference type="NCBI Taxonomy" id="1979941"/>
    <lineage>
        <taxon>Eukaryota</taxon>
        <taxon>Metazoa</taxon>
        <taxon>Ecdysozoa</taxon>
        <taxon>Arthropoda</taxon>
        <taxon>Chelicerata</taxon>
        <taxon>Arachnida</taxon>
        <taxon>Acari</taxon>
        <taxon>Acariformes</taxon>
        <taxon>Sarcoptiformes</taxon>
        <taxon>Oribatida</taxon>
        <taxon>Brachypylina</taxon>
        <taxon>Oppioidea</taxon>
        <taxon>Oppiidae</taxon>
        <taxon>Medioppia</taxon>
    </lineage>
</organism>
<dbReference type="PANTHER" id="PTHR10177">
    <property type="entry name" value="CYCLINS"/>
    <property type="match status" value="1"/>
</dbReference>
<dbReference type="AlphaFoldDB" id="A0A7R9PWF4"/>
<dbReference type="Pfam" id="PF00134">
    <property type="entry name" value="Cyclin_N"/>
    <property type="match status" value="1"/>
</dbReference>
<dbReference type="SUPFAM" id="SSF47954">
    <property type="entry name" value="Cyclin-like"/>
    <property type="match status" value="2"/>
</dbReference>
<evidence type="ECO:0008006" key="7">
    <source>
        <dbReference type="Google" id="ProtNLM"/>
    </source>
</evidence>
<dbReference type="Gene3D" id="1.10.472.10">
    <property type="entry name" value="Cyclin-like"/>
    <property type="match status" value="2"/>
</dbReference>
<evidence type="ECO:0000256" key="2">
    <source>
        <dbReference type="RuleBase" id="RU000383"/>
    </source>
</evidence>
<protein>
    <recommendedName>
        <fullName evidence="7">Cyclin-like domain-containing protein</fullName>
    </recommendedName>
</protein>
<keyword evidence="6" id="KW-1185">Reference proteome</keyword>
<proteinExistence type="inferred from homology"/>
<dbReference type="CDD" id="cd20529">
    <property type="entry name" value="CYCLIN_CCNJ-like_rpt2"/>
    <property type="match status" value="1"/>
</dbReference>
<dbReference type="SMART" id="SM00385">
    <property type="entry name" value="CYCLIN"/>
    <property type="match status" value="2"/>
</dbReference>
<dbReference type="InterPro" id="IPR004367">
    <property type="entry name" value="Cyclin_C-dom"/>
</dbReference>
<dbReference type="Proteomes" id="UP000759131">
    <property type="component" value="Unassembled WGS sequence"/>
</dbReference>
<dbReference type="InterPro" id="IPR006671">
    <property type="entry name" value="Cyclin_N"/>
</dbReference>
<dbReference type="Pfam" id="PF02984">
    <property type="entry name" value="Cyclin_C"/>
    <property type="match status" value="1"/>
</dbReference>
<feature type="domain" description="Cyclin C-terminal" evidence="4">
    <location>
        <begin position="138"/>
        <end position="247"/>
    </location>
</feature>
<feature type="domain" description="Cyclin-like" evidence="3">
    <location>
        <begin position="45"/>
        <end position="129"/>
    </location>
</feature>
<gene>
    <name evidence="5" type="ORF">OSB1V03_LOCUS3309</name>
</gene>
<dbReference type="InterPro" id="IPR039361">
    <property type="entry name" value="Cyclin"/>
</dbReference>
<accession>A0A7R9PWF4</accession>
<dbReference type="EMBL" id="OC855894">
    <property type="protein sequence ID" value="CAD7622846.1"/>
    <property type="molecule type" value="Genomic_DNA"/>
</dbReference>
<sequence>MSVNQLTQEFEYADECLQHLLDTEHKRPDFHLKSPQLDARPDLMQRIQVLCLCLKLSTRVKYLSIYIMDFFMDNHVICEDKLELVLMCSLSIAVKVEECDRTVKYSQMFSETNQYSSEEVLEMEELIINHFEWQFLTPTPATYIDYFCAKCLPEIDSKKLNKSLIEKYMDKSIDLRFYAFRPSVIAASTIYYTREKHHLTPVWPKNAQNITKYSLTDLKDCIHELKKYDFLTTPSKRFINIGKQLNDSGFVDYDNKTIIS</sequence>
<dbReference type="InterPro" id="IPR013763">
    <property type="entry name" value="Cyclin-like_dom"/>
</dbReference>
<dbReference type="InterPro" id="IPR036915">
    <property type="entry name" value="Cyclin-like_sf"/>
</dbReference>
<evidence type="ECO:0000259" key="4">
    <source>
        <dbReference type="SMART" id="SM01332"/>
    </source>
</evidence>
<keyword evidence="1 2" id="KW-0195">Cyclin</keyword>
<evidence type="ECO:0000313" key="5">
    <source>
        <dbReference type="EMBL" id="CAD7622846.1"/>
    </source>
</evidence>
<dbReference type="OrthoDB" id="285802at2759"/>
<dbReference type="SMART" id="SM01332">
    <property type="entry name" value="Cyclin_C"/>
    <property type="match status" value="1"/>
</dbReference>
<evidence type="ECO:0000259" key="3">
    <source>
        <dbReference type="SMART" id="SM00385"/>
    </source>
</evidence>
<name>A0A7R9PWF4_9ACAR</name>
<evidence type="ECO:0000313" key="6">
    <source>
        <dbReference type="Proteomes" id="UP000759131"/>
    </source>
</evidence>
<feature type="domain" description="Cyclin-like" evidence="3">
    <location>
        <begin position="142"/>
        <end position="227"/>
    </location>
</feature>
<dbReference type="EMBL" id="CAJPIZ010001319">
    <property type="protein sequence ID" value="CAG2103276.1"/>
    <property type="molecule type" value="Genomic_DNA"/>
</dbReference>
<evidence type="ECO:0000256" key="1">
    <source>
        <dbReference type="ARBA" id="ARBA00023127"/>
    </source>
</evidence>